<sequence length="338" mass="36853">MAQARRQCTVSANVDKEGSACFDLKFVQPFNGVLAAASLGSSSVSTEFALRLDSERARRGLFFGTEFARQSKELAACGYVDLSTQSLCHVSGKLWNGTWRLTTDWSLRDLDMRQPQPSLSLQQERLRSLKTSLKASLSYRYTQLTAELAGPPGDVAFGKLHALAEATIRSRESGDFWPWHLHLAGVMGLLLPVGKSCAQDRFHLGGASGPFGLKGFAENGAEPRARRMSETFPKDKEHNALGGEAVASVFLGASRPLDIPSLEGLRLMAFTSLGVLHPSVQRGTAWASLSPLRASLGCGLVLPLGPGMLELTFTQPVRWTEHDVRQRWQFGLRLQALG</sequence>
<dbReference type="OrthoDB" id="1724197at2759"/>
<keyword evidence="2" id="KW-0472">Membrane</keyword>
<accession>A0A1Q9EW87</accession>
<dbReference type="InterPro" id="IPR000184">
    <property type="entry name" value="Bac_surfAg_D15"/>
</dbReference>
<dbReference type="Pfam" id="PF01103">
    <property type="entry name" value="Omp85"/>
    <property type="match status" value="1"/>
</dbReference>
<dbReference type="Proteomes" id="UP000186817">
    <property type="component" value="Unassembled WGS sequence"/>
</dbReference>
<evidence type="ECO:0000313" key="5">
    <source>
        <dbReference type="Proteomes" id="UP000186817"/>
    </source>
</evidence>
<dbReference type="GO" id="GO:0019867">
    <property type="term" value="C:outer membrane"/>
    <property type="evidence" value="ECO:0007669"/>
    <property type="project" value="InterPro"/>
</dbReference>
<dbReference type="EMBL" id="LSRX01000056">
    <property type="protein sequence ID" value="OLQ11681.1"/>
    <property type="molecule type" value="Genomic_DNA"/>
</dbReference>
<protein>
    <submittedName>
        <fullName evidence="4">SAM50-like protein SPAC17C9.06</fullName>
    </submittedName>
</protein>
<evidence type="ECO:0000256" key="2">
    <source>
        <dbReference type="ARBA" id="ARBA00023136"/>
    </source>
</evidence>
<comment type="subcellular location">
    <subcellularLocation>
        <location evidence="1">Membrane</location>
    </subcellularLocation>
</comment>
<dbReference type="Gene3D" id="2.40.160.50">
    <property type="entry name" value="membrane protein fhac: a member of the omp85/tpsb transporter family"/>
    <property type="match status" value="1"/>
</dbReference>
<evidence type="ECO:0000259" key="3">
    <source>
        <dbReference type="Pfam" id="PF01103"/>
    </source>
</evidence>
<evidence type="ECO:0000313" key="4">
    <source>
        <dbReference type="EMBL" id="OLQ11681.1"/>
    </source>
</evidence>
<comment type="caution">
    <text evidence="4">The sequence shown here is derived from an EMBL/GenBank/DDBJ whole genome shotgun (WGS) entry which is preliminary data.</text>
</comment>
<keyword evidence="5" id="KW-1185">Reference proteome</keyword>
<name>A0A1Q9EW87_SYMMI</name>
<evidence type="ECO:0000256" key="1">
    <source>
        <dbReference type="ARBA" id="ARBA00004370"/>
    </source>
</evidence>
<dbReference type="AlphaFoldDB" id="A0A1Q9EW87"/>
<feature type="domain" description="Bacterial surface antigen (D15)" evidence="3">
    <location>
        <begin position="141"/>
        <end position="332"/>
    </location>
</feature>
<proteinExistence type="predicted"/>
<organism evidence="4 5">
    <name type="scientific">Symbiodinium microadriaticum</name>
    <name type="common">Dinoflagellate</name>
    <name type="synonym">Zooxanthella microadriatica</name>
    <dbReference type="NCBI Taxonomy" id="2951"/>
    <lineage>
        <taxon>Eukaryota</taxon>
        <taxon>Sar</taxon>
        <taxon>Alveolata</taxon>
        <taxon>Dinophyceae</taxon>
        <taxon>Suessiales</taxon>
        <taxon>Symbiodiniaceae</taxon>
        <taxon>Symbiodinium</taxon>
    </lineage>
</organism>
<reference evidence="4 5" key="1">
    <citation type="submission" date="2016-02" db="EMBL/GenBank/DDBJ databases">
        <title>Genome analysis of coral dinoflagellate symbionts highlights evolutionary adaptations to a symbiotic lifestyle.</title>
        <authorList>
            <person name="Aranda M."/>
            <person name="Li Y."/>
            <person name="Liew Y.J."/>
            <person name="Baumgarten S."/>
            <person name="Simakov O."/>
            <person name="Wilson M."/>
            <person name="Piel J."/>
            <person name="Ashoor H."/>
            <person name="Bougouffa S."/>
            <person name="Bajic V.B."/>
            <person name="Ryu T."/>
            <person name="Ravasi T."/>
            <person name="Bayer T."/>
            <person name="Micklem G."/>
            <person name="Kim H."/>
            <person name="Bhak J."/>
            <person name="Lajeunesse T.C."/>
            <person name="Voolstra C.R."/>
        </authorList>
    </citation>
    <scope>NUCLEOTIDE SEQUENCE [LARGE SCALE GENOMIC DNA]</scope>
    <source>
        <strain evidence="4 5">CCMP2467</strain>
    </source>
</reference>
<gene>
    <name evidence="4" type="ORF">AK812_SmicGene4489</name>
</gene>